<name>A0ABS8UAZ4_9GAMM</name>
<gene>
    <name evidence="1" type="ORF">LTT95_06890</name>
</gene>
<accession>A0ABS8UAZ4</accession>
<comment type="caution">
    <text evidence="1">The sequence shown here is derived from an EMBL/GenBank/DDBJ whole genome shotgun (WGS) entry which is preliminary data.</text>
</comment>
<reference evidence="1" key="1">
    <citation type="submission" date="2021-12" db="EMBL/GenBank/DDBJ databases">
        <authorList>
            <person name="Ulrich A."/>
        </authorList>
    </citation>
    <scope>NUCLEOTIDE SEQUENCE</scope>
    <source>
        <strain evidence="1">A1P009</strain>
    </source>
</reference>
<proteinExistence type="predicted"/>
<dbReference type="EMBL" id="JAJQKU010000002">
    <property type="protein sequence ID" value="MCD9096666.1"/>
    <property type="molecule type" value="Genomic_DNA"/>
</dbReference>
<evidence type="ECO:0000313" key="2">
    <source>
        <dbReference type="Proteomes" id="UP001430360"/>
    </source>
</evidence>
<sequence>MELTTNVAVGKALLDAIQAHDLRRVRRIATTVEAQRKRQWHVASLRSQGGSGDPQGPGFVSLDAPVEPSGITGFHLACKAWQVHRDWPVSAACFDRMAVALLQAGASPFAEFGALGAKRTIFEELGPGLVPPRVADWLAQQRFDEVCSFAEVVVTKKSHRCKAPQRATA</sequence>
<keyword evidence="2" id="KW-1185">Reference proteome</keyword>
<evidence type="ECO:0000313" key="1">
    <source>
        <dbReference type="EMBL" id="MCD9096666.1"/>
    </source>
</evidence>
<dbReference type="Proteomes" id="UP001430360">
    <property type="component" value="Unassembled WGS sequence"/>
</dbReference>
<reference evidence="1" key="2">
    <citation type="journal article" date="2022" name="Syst. Appl. Microbiol.">
        <title>Physiological and genomic characterisation of Luteimonas fraxinea sp. nov., a bacterial species associated with trees tolerant to ash dieback.</title>
        <authorList>
            <person name="Ulrich K."/>
            <person name="Becker R."/>
            <person name="Behrendt U."/>
            <person name="Kube M."/>
            <person name="Schneck V."/>
            <person name="Ulrich A."/>
        </authorList>
    </citation>
    <scope>NUCLEOTIDE SEQUENCE</scope>
    <source>
        <strain evidence="1">A1P009</strain>
    </source>
</reference>
<organism evidence="1 2">
    <name type="scientific">Luteimonas fraxinea</name>
    <dbReference type="NCBI Taxonomy" id="2901869"/>
    <lineage>
        <taxon>Bacteria</taxon>
        <taxon>Pseudomonadati</taxon>
        <taxon>Pseudomonadota</taxon>
        <taxon>Gammaproteobacteria</taxon>
        <taxon>Lysobacterales</taxon>
        <taxon>Lysobacteraceae</taxon>
        <taxon>Luteimonas</taxon>
    </lineage>
</organism>
<protein>
    <submittedName>
        <fullName evidence="1">Uncharacterized protein</fullName>
    </submittedName>
</protein>
<dbReference type="RefSeq" id="WP_232135489.1">
    <property type="nucleotide sequence ID" value="NZ_JAJQKU010000002.1"/>
</dbReference>